<dbReference type="PROSITE" id="PS50012">
    <property type="entry name" value="RCC1_3"/>
    <property type="match status" value="4"/>
</dbReference>
<accession>A0A9P0CBI2</accession>
<organism evidence="5 6">
    <name type="scientific">Bemisia tabaci</name>
    <name type="common">Sweetpotato whitefly</name>
    <name type="synonym">Aleurodes tabaci</name>
    <dbReference type="NCBI Taxonomy" id="7038"/>
    <lineage>
        <taxon>Eukaryota</taxon>
        <taxon>Metazoa</taxon>
        <taxon>Ecdysozoa</taxon>
        <taxon>Arthropoda</taxon>
        <taxon>Hexapoda</taxon>
        <taxon>Insecta</taxon>
        <taxon>Pterygota</taxon>
        <taxon>Neoptera</taxon>
        <taxon>Paraneoptera</taxon>
        <taxon>Hemiptera</taxon>
        <taxon>Sternorrhyncha</taxon>
        <taxon>Aleyrodoidea</taxon>
        <taxon>Aleyrodidae</taxon>
        <taxon>Aleyrodinae</taxon>
        <taxon>Bemisia</taxon>
    </lineage>
</organism>
<dbReference type="EMBL" id="OU963864">
    <property type="protein sequence ID" value="CAH0769807.1"/>
    <property type="molecule type" value="Genomic_DNA"/>
</dbReference>
<dbReference type="Pfam" id="PF13540">
    <property type="entry name" value="RCC1_2"/>
    <property type="match status" value="1"/>
</dbReference>
<feature type="repeat" description="RCC1" evidence="2">
    <location>
        <begin position="86"/>
        <end position="137"/>
    </location>
</feature>
<dbReference type="InterPro" id="IPR051210">
    <property type="entry name" value="Ub_ligase/GEF_domain"/>
</dbReference>
<feature type="repeat" description="RCC1" evidence="2">
    <location>
        <begin position="189"/>
        <end position="240"/>
    </location>
</feature>
<dbReference type="PANTHER" id="PTHR22870">
    <property type="entry name" value="REGULATOR OF CHROMOSOME CONDENSATION"/>
    <property type="match status" value="1"/>
</dbReference>
<sequence>MAKEDEFEIPDFGAVFTFGKSRFADNVPSHFFIRNDPIVEISCGDEHTAVVCQKGRVFVFGSNNWGQLGLGHEDTINKPSCVKKSGKVYIWGSNTEGQCGLGQTPSIIAAPTLLTIKNSIITHVSCGYYHTAFVTEEGKLFICGEGENGKLGLGDDIVNQVYPLLVDIDAFIIHVACGGSYTIALSDNGQVYVFGKNQNKELGLPDLQTVTKPMPLAFDHTKKIKRVSCGERHTGFVTDNGELWMCGDNRHGELCVDWIGDKASPISRISIFSAFFVKDVVCGGCHTMVFASPQTDENENSDPDVMIEATKVTKQENSKTQLPPLQRLPQNFAEEEKNTVKDDLESKDEKSQTGIYIPLTGDVESRENGGETGKTYHHENGTRNGETEFPIKIPQKGNWCSNDTGIEIDEENSITVESEIKVDPIRSEIEELNDESNFKIDRSNVTTGASIMTKQSGLSRFFNQLRNKKPPPIQSEKNITTATVLGRHRNGNQQERRKIDDMKFRNNRTKSKACTIF</sequence>
<feature type="repeat" description="RCC1" evidence="2">
    <location>
        <begin position="13"/>
        <end position="54"/>
    </location>
</feature>
<dbReference type="SUPFAM" id="SSF50985">
    <property type="entry name" value="RCC1/BLIP-II"/>
    <property type="match status" value="1"/>
</dbReference>
<dbReference type="AlphaFoldDB" id="A0A9P0CBI2"/>
<proteinExistence type="predicted"/>
<dbReference type="PROSITE" id="PS00626">
    <property type="entry name" value="RCC1_2"/>
    <property type="match status" value="2"/>
</dbReference>
<dbReference type="PRINTS" id="PR00633">
    <property type="entry name" value="RCCNDNSATION"/>
</dbReference>
<dbReference type="InterPro" id="IPR058923">
    <property type="entry name" value="RCC1-like_dom"/>
</dbReference>
<dbReference type="PANTHER" id="PTHR22870:SF440">
    <property type="entry name" value="RETINITIS PIGMENTOSA GTPASE REGULATOR B-RELATED"/>
    <property type="match status" value="1"/>
</dbReference>
<name>A0A9P0CBI2_BEMTA</name>
<feature type="compositionally biased region" description="Basic and acidic residues" evidence="3">
    <location>
        <begin position="363"/>
        <end position="381"/>
    </location>
</feature>
<keyword evidence="1" id="KW-0677">Repeat</keyword>
<feature type="domain" description="RCC1-like" evidence="4">
    <location>
        <begin position="81"/>
        <end position="291"/>
    </location>
</feature>
<keyword evidence="6" id="KW-1185">Reference proteome</keyword>
<reference evidence="5" key="1">
    <citation type="submission" date="2021-12" db="EMBL/GenBank/DDBJ databases">
        <authorList>
            <person name="King R."/>
        </authorList>
    </citation>
    <scope>NUCLEOTIDE SEQUENCE</scope>
</reference>
<dbReference type="Gene3D" id="2.130.10.30">
    <property type="entry name" value="Regulator of chromosome condensation 1/beta-lactamase-inhibitor protein II"/>
    <property type="match status" value="1"/>
</dbReference>
<evidence type="ECO:0000259" key="4">
    <source>
        <dbReference type="Pfam" id="PF25390"/>
    </source>
</evidence>
<feature type="region of interest" description="Disordered" evidence="3">
    <location>
        <begin position="362"/>
        <end position="396"/>
    </location>
</feature>
<evidence type="ECO:0000313" key="6">
    <source>
        <dbReference type="Proteomes" id="UP001152759"/>
    </source>
</evidence>
<evidence type="ECO:0000313" key="5">
    <source>
        <dbReference type="EMBL" id="CAH0769807.1"/>
    </source>
</evidence>
<evidence type="ECO:0000256" key="1">
    <source>
        <dbReference type="ARBA" id="ARBA00022737"/>
    </source>
</evidence>
<gene>
    <name evidence="5" type="ORF">BEMITA_LOCUS6751</name>
</gene>
<dbReference type="Proteomes" id="UP001152759">
    <property type="component" value="Chromosome 3"/>
</dbReference>
<feature type="repeat" description="RCC1" evidence="2">
    <location>
        <begin position="138"/>
        <end position="188"/>
    </location>
</feature>
<evidence type="ECO:0000256" key="3">
    <source>
        <dbReference type="SAM" id="MobiDB-lite"/>
    </source>
</evidence>
<evidence type="ECO:0000256" key="2">
    <source>
        <dbReference type="PROSITE-ProRule" id="PRU00235"/>
    </source>
</evidence>
<dbReference type="InterPro" id="IPR009091">
    <property type="entry name" value="RCC1/BLIP-II"/>
</dbReference>
<protein>
    <recommendedName>
        <fullName evidence="4">RCC1-like domain-containing protein</fullName>
    </recommendedName>
</protein>
<dbReference type="InterPro" id="IPR000408">
    <property type="entry name" value="Reg_chr_condens"/>
</dbReference>
<dbReference type="Pfam" id="PF25390">
    <property type="entry name" value="WD40_RLD"/>
    <property type="match status" value="1"/>
</dbReference>